<proteinExistence type="predicted"/>
<protein>
    <submittedName>
        <fullName evidence="2">Methyltransferase</fullName>
    </submittedName>
</protein>
<dbReference type="CDD" id="cd02440">
    <property type="entry name" value="AdoMet_MTases"/>
    <property type="match status" value="1"/>
</dbReference>
<dbReference type="GeneID" id="95626479"/>
<dbReference type="AlphaFoldDB" id="A0A7U9Q0Y4"/>
<dbReference type="GO" id="GO:0032259">
    <property type="term" value="P:methylation"/>
    <property type="evidence" value="ECO:0007669"/>
    <property type="project" value="UniProtKB-KW"/>
</dbReference>
<dbReference type="Gene3D" id="3.40.50.150">
    <property type="entry name" value="Vaccinia Virus protein VP39"/>
    <property type="match status" value="1"/>
</dbReference>
<evidence type="ECO:0000259" key="1">
    <source>
        <dbReference type="Pfam" id="PF13649"/>
    </source>
</evidence>
<keyword evidence="2" id="KW-0808">Transferase</keyword>
<dbReference type="OrthoDB" id="495703at2"/>
<name>A0A7U9Q0Y4_9ACTN</name>
<gene>
    <name evidence="2" type="ORF">OEIGOIKO_07854</name>
</gene>
<dbReference type="GO" id="GO:0008168">
    <property type="term" value="F:methyltransferase activity"/>
    <property type="evidence" value="ECO:0007669"/>
    <property type="project" value="UniProtKB-KW"/>
</dbReference>
<reference evidence="2 3" key="1">
    <citation type="submission" date="2018-11" db="EMBL/GenBank/DDBJ databases">
        <title>Whole genome sequence of Streptomyces chrestomyceticus NBRC 13444(T).</title>
        <authorList>
            <person name="Komaki H."/>
            <person name="Tamura T."/>
        </authorList>
    </citation>
    <scope>NUCLEOTIDE SEQUENCE [LARGE SCALE GENOMIC DNA]</scope>
    <source>
        <strain evidence="2 3">NBRC 13444</strain>
    </source>
</reference>
<dbReference type="SUPFAM" id="SSF53335">
    <property type="entry name" value="S-adenosyl-L-methionine-dependent methyltransferases"/>
    <property type="match status" value="1"/>
</dbReference>
<evidence type="ECO:0000313" key="3">
    <source>
        <dbReference type="Proteomes" id="UP000287830"/>
    </source>
</evidence>
<keyword evidence="2" id="KW-0489">Methyltransferase</keyword>
<dbReference type="InterPro" id="IPR029063">
    <property type="entry name" value="SAM-dependent_MTases_sf"/>
</dbReference>
<dbReference type="EMBL" id="BHZC01000001">
    <property type="protein sequence ID" value="GCD39997.1"/>
    <property type="molecule type" value="Genomic_DNA"/>
</dbReference>
<dbReference type="Proteomes" id="UP000287830">
    <property type="component" value="Unassembled WGS sequence"/>
</dbReference>
<sequence length="238" mass="25378">MDVSERYREAWESYWRDTSDAPGAAIFDCAAELAAGHHLPLLAPFADAALPVVDLGCGTGTQTRYLARHFPLAVGVDLAEAAVAHARRADTEGTARFEQLDATDQDAVRRLHQRLGDVNVYLRAVIHQSEPDARPAIAAAVATLIGDRGRAFVVELLAGAKDVLAHAAQGADGPPPKLASIFAHGLTPAAAEDAAVPGFFRDLGLPVLDRGEIDLVMTEHRADGVRIDLPAQWMVLGR</sequence>
<dbReference type="Pfam" id="PF13649">
    <property type="entry name" value="Methyltransf_25"/>
    <property type="match status" value="1"/>
</dbReference>
<accession>A0A7U9Q0Y4</accession>
<evidence type="ECO:0000313" key="2">
    <source>
        <dbReference type="EMBL" id="GCD39997.1"/>
    </source>
</evidence>
<organism evidence="2 3">
    <name type="scientific">Streptomyces chrestomyceticus JCM 4735</name>
    <dbReference type="NCBI Taxonomy" id="1306181"/>
    <lineage>
        <taxon>Bacteria</taxon>
        <taxon>Bacillati</taxon>
        <taxon>Actinomycetota</taxon>
        <taxon>Actinomycetes</taxon>
        <taxon>Kitasatosporales</taxon>
        <taxon>Streptomycetaceae</taxon>
        <taxon>Streptomyces</taxon>
    </lineage>
</organism>
<comment type="caution">
    <text evidence="2">The sequence shown here is derived from an EMBL/GenBank/DDBJ whole genome shotgun (WGS) entry which is preliminary data.</text>
</comment>
<feature type="domain" description="Methyltransferase" evidence="1">
    <location>
        <begin position="52"/>
        <end position="141"/>
    </location>
</feature>
<dbReference type="InterPro" id="IPR041698">
    <property type="entry name" value="Methyltransf_25"/>
</dbReference>
<dbReference type="RefSeq" id="WP_125048799.1">
    <property type="nucleotide sequence ID" value="NZ_BHZC01000001.1"/>
</dbReference>